<dbReference type="PANTHER" id="PTHR43065">
    <property type="entry name" value="SENSOR HISTIDINE KINASE"/>
    <property type="match status" value="1"/>
</dbReference>
<feature type="domain" description="Histidine kinase" evidence="7">
    <location>
        <begin position="447"/>
        <end position="689"/>
    </location>
</feature>
<dbReference type="PRINTS" id="PR00344">
    <property type="entry name" value="BCTRLSENSOR"/>
</dbReference>
<comment type="caution">
    <text evidence="8">The sequence shown here is derived from an EMBL/GenBank/DDBJ whole genome shotgun (WGS) entry which is preliminary data.</text>
</comment>
<dbReference type="EC" id="2.7.13.3" evidence="2"/>
<evidence type="ECO:0000256" key="5">
    <source>
        <dbReference type="SAM" id="Phobius"/>
    </source>
</evidence>
<evidence type="ECO:0000259" key="7">
    <source>
        <dbReference type="PROSITE" id="PS50109"/>
    </source>
</evidence>
<dbReference type="CDD" id="cd00082">
    <property type="entry name" value="HisKA"/>
    <property type="match status" value="1"/>
</dbReference>
<dbReference type="PANTHER" id="PTHR43065:SF42">
    <property type="entry name" value="TWO-COMPONENT SENSOR PPRA"/>
    <property type="match status" value="1"/>
</dbReference>
<protein>
    <recommendedName>
        <fullName evidence="2">histidine kinase</fullName>
        <ecNumber evidence="2">2.7.13.3</ecNumber>
    </recommendedName>
</protein>
<dbReference type="Pfam" id="PF07696">
    <property type="entry name" value="7TMR-DISMED2"/>
    <property type="match status" value="1"/>
</dbReference>
<keyword evidence="5" id="KW-0472">Membrane</keyword>
<dbReference type="Proteomes" id="UP001207654">
    <property type="component" value="Unassembled WGS sequence"/>
</dbReference>
<gene>
    <name evidence="8" type="ORF">OV287_07550</name>
</gene>
<dbReference type="RefSeq" id="WP_267533307.1">
    <property type="nucleotide sequence ID" value="NZ_JAPNKA010000001.1"/>
</dbReference>
<dbReference type="PROSITE" id="PS50109">
    <property type="entry name" value="HIS_KIN"/>
    <property type="match status" value="1"/>
</dbReference>
<name>A0ABT3ZY56_9BACT</name>
<feature type="transmembrane region" description="Helical" evidence="5">
    <location>
        <begin position="255"/>
        <end position="272"/>
    </location>
</feature>
<accession>A0ABT3ZY56</accession>
<dbReference type="InterPro" id="IPR004358">
    <property type="entry name" value="Sig_transdc_His_kin-like_C"/>
</dbReference>
<evidence type="ECO:0000256" key="1">
    <source>
        <dbReference type="ARBA" id="ARBA00000085"/>
    </source>
</evidence>
<dbReference type="InterPro" id="IPR005467">
    <property type="entry name" value="His_kinase_dom"/>
</dbReference>
<keyword evidence="5" id="KW-0812">Transmembrane</keyword>
<feature type="transmembrane region" description="Helical" evidence="5">
    <location>
        <begin position="216"/>
        <end position="235"/>
    </location>
</feature>
<dbReference type="InterPro" id="IPR003661">
    <property type="entry name" value="HisK_dim/P_dom"/>
</dbReference>
<evidence type="ECO:0000313" key="8">
    <source>
        <dbReference type="EMBL" id="MCY1074337.1"/>
    </source>
</evidence>
<evidence type="ECO:0000256" key="6">
    <source>
        <dbReference type="SAM" id="SignalP"/>
    </source>
</evidence>
<dbReference type="Pfam" id="PF07695">
    <property type="entry name" value="7TMR-DISM_7TM"/>
    <property type="match status" value="1"/>
</dbReference>
<dbReference type="SMART" id="SM00388">
    <property type="entry name" value="HisKA"/>
    <property type="match status" value="1"/>
</dbReference>
<dbReference type="Gene3D" id="3.30.565.10">
    <property type="entry name" value="Histidine kinase-like ATPase, C-terminal domain"/>
    <property type="match status" value="1"/>
</dbReference>
<comment type="catalytic activity">
    <reaction evidence="1">
        <text>ATP + protein L-histidine = ADP + protein N-phospho-L-histidine.</text>
        <dbReference type="EC" id="2.7.13.3"/>
    </reaction>
</comment>
<keyword evidence="5" id="KW-1133">Transmembrane helix</keyword>
<dbReference type="EMBL" id="JAPNKA010000001">
    <property type="protein sequence ID" value="MCY1074337.1"/>
    <property type="molecule type" value="Genomic_DNA"/>
</dbReference>
<evidence type="ECO:0000256" key="4">
    <source>
        <dbReference type="SAM" id="Coils"/>
    </source>
</evidence>
<dbReference type="InterPro" id="IPR036097">
    <property type="entry name" value="HisK_dim/P_sf"/>
</dbReference>
<feature type="coiled-coil region" evidence="4">
    <location>
        <begin position="384"/>
        <end position="438"/>
    </location>
</feature>
<feature type="transmembrane region" description="Helical" evidence="5">
    <location>
        <begin position="308"/>
        <end position="330"/>
    </location>
</feature>
<feature type="transmembrane region" description="Helical" evidence="5">
    <location>
        <begin position="284"/>
        <end position="302"/>
    </location>
</feature>
<keyword evidence="3" id="KW-0597">Phosphoprotein</keyword>
<evidence type="ECO:0000313" key="9">
    <source>
        <dbReference type="Proteomes" id="UP001207654"/>
    </source>
</evidence>
<evidence type="ECO:0000256" key="3">
    <source>
        <dbReference type="ARBA" id="ARBA00022553"/>
    </source>
</evidence>
<dbReference type="InterPro" id="IPR003594">
    <property type="entry name" value="HATPase_dom"/>
</dbReference>
<keyword evidence="8" id="KW-0547">Nucleotide-binding</keyword>
<keyword evidence="9" id="KW-1185">Reference proteome</keyword>
<feature type="chain" id="PRO_5047333596" description="histidine kinase" evidence="6">
    <location>
        <begin position="22"/>
        <end position="699"/>
    </location>
</feature>
<feature type="signal peptide" evidence="6">
    <location>
        <begin position="1"/>
        <end position="21"/>
    </location>
</feature>
<feature type="transmembrane region" description="Helical" evidence="5">
    <location>
        <begin position="190"/>
        <end position="211"/>
    </location>
</feature>
<dbReference type="InterPro" id="IPR036890">
    <property type="entry name" value="HATPase_C_sf"/>
</dbReference>
<dbReference type="SUPFAM" id="SSF55874">
    <property type="entry name" value="ATPase domain of HSP90 chaperone/DNA topoisomerase II/histidine kinase"/>
    <property type="match status" value="1"/>
</dbReference>
<keyword evidence="6" id="KW-0732">Signal</keyword>
<dbReference type="GO" id="GO:0005524">
    <property type="term" value="F:ATP binding"/>
    <property type="evidence" value="ECO:0007669"/>
    <property type="project" value="UniProtKB-KW"/>
</dbReference>
<reference evidence="8 9" key="1">
    <citation type="submission" date="2022-11" db="EMBL/GenBank/DDBJ databases">
        <title>Minimal conservation of predation-associated metabolite biosynthetic gene clusters underscores biosynthetic potential of Myxococcota including descriptions for ten novel species: Archangium lansinium sp. nov., Myxococcus landrumus sp. nov., Nannocystis bai.</title>
        <authorList>
            <person name="Ahearne A."/>
            <person name="Stevens C."/>
            <person name="Phillips K."/>
        </authorList>
    </citation>
    <scope>NUCLEOTIDE SEQUENCE [LARGE SCALE GENOMIC DNA]</scope>
    <source>
        <strain evidence="8 9">MIWBW</strain>
    </source>
</reference>
<evidence type="ECO:0000256" key="2">
    <source>
        <dbReference type="ARBA" id="ARBA00012438"/>
    </source>
</evidence>
<proteinExistence type="predicted"/>
<dbReference type="SMART" id="SM00387">
    <property type="entry name" value="HATPase_c"/>
    <property type="match status" value="1"/>
</dbReference>
<feature type="transmembrane region" description="Helical" evidence="5">
    <location>
        <begin position="368"/>
        <end position="388"/>
    </location>
</feature>
<dbReference type="Pfam" id="PF02518">
    <property type="entry name" value="HATPase_c"/>
    <property type="match status" value="1"/>
</dbReference>
<dbReference type="InterPro" id="IPR011622">
    <property type="entry name" value="7TMR_DISM_rcpt_extracell_dom2"/>
</dbReference>
<dbReference type="SUPFAM" id="SSF47384">
    <property type="entry name" value="Homodimeric domain of signal transducing histidine kinase"/>
    <property type="match status" value="1"/>
</dbReference>
<feature type="transmembrane region" description="Helical" evidence="5">
    <location>
        <begin position="337"/>
        <end position="356"/>
    </location>
</feature>
<keyword evidence="8" id="KW-0067">ATP-binding</keyword>
<keyword evidence="4" id="KW-0175">Coiled coil</keyword>
<dbReference type="InterPro" id="IPR011623">
    <property type="entry name" value="7TMR_DISM_rcpt_extracell_dom1"/>
</dbReference>
<sequence>MRRPKTIALFLFFISVSASFAAQPDVVVDGTQDIWHVGQSLFVLEDESQALTIGDVSRAEFAHRFIRSSMDPPTYGFSRSAYWVRFSYLRKDLAPERRWVLVVMDAPLEHIDVYFQRPDGSFDVRRGGAQVPWARREVAHRFHAFHLPEASPEPVTVYIRVQTSSLMKLPVEILTGDKLTRVAASLLVPWWIYAGILASMVLFNAVLYVFLKDRAYLYYVLYIVFFGHFILLRFSGIGYEYLPDGGPWLVRIPQSLAHLGGLFVVLFARSFLHTSRTVPKLDRLLRVWVAACGVSMLLAAFVPVRMSLIIGNTLALVSGPLLLVVSIVVWRRGFQPARFFLAGWSTLCMAVVLVPISNQGWLPASFVTRHLVMIGSSVEMILFALALANRINEARKESEAARRQALEGEIYRLRSIELRQANEEILRKQEQLVQAEKLASMGQLAAGIAHEIKNPLNFVNNFSLSLVDMTDELLQELKSLPADKQADLEVLASDFRQTAQKIAEHGKRADGIVRSMLEHSTVRPGARCMVDLNRLIEDHIGLVLQDTKGQRSGFHVSVERVLEPGLPLVEVIPQELGRALLNLLLNAFHAVGEQHKKGLSGYVPAVRISTLHQDGRVVIRIQDNGTGIPAAVREKIFEPFFTTKRPGEGIGLGLSLSHGIITKRHAGTLEFDSTENEGTTFAITLPSPPEAAVRQDLPR</sequence>
<organism evidence="8 9">
    <name type="scientific">Archangium lansingense</name>
    <dbReference type="NCBI Taxonomy" id="2995310"/>
    <lineage>
        <taxon>Bacteria</taxon>
        <taxon>Pseudomonadati</taxon>
        <taxon>Myxococcota</taxon>
        <taxon>Myxococcia</taxon>
        <taxon>Myxococcales</taxon>
        <taxon>Cystobacterineae</taxon>
        <taxon>Archangiaceae</taxon>
        <taxon>Archangium</taxon>
    </lineage>
</organism>
<dbReference type="Gene3D" id="1.10.287.130">
    <property type="match status" value="1"/>
</dbReference>
<dbReference type="Pfam" id="PF00512">
    <property type="entry name" value="HisKA"/>
    <property type="match status" value="1"/>
</dbReference>
<dbReference type="Gene3D" id="2.60.40.2380">
    <property type="match status" value="1"/>
</dbReference>